<organism evidence="7 8">
    <name type="scientific">Crenothrix polyspora</name>
    <dbReference type="NCBI Taxonomy" id="360316"/>
    <lineage>
        <taxon>Bacteria</taxon>
        <taxon>Pseudomonadati</taxon>
        <taxon>Pseudomonadota</taxon>
        <taxon>Gammaproteobacteria</taxon>
        <taxon>Methylococcales</taxon>
        <taxon>Crenotrichaceae</taxon>
        <taxon>Crenothrix</taxon>
    </lineage>
</organism>
<gene>
    <name evidence="7" type="ORF">CRENPOLYSF1_550031</name>
</gene>
<dbReference type="SUPFAM" id="SSF48230">
    <property type="entry name" value="Chondroitin AC/alginate lyase"/>
    <property type="match status" value="1"/>
</dbReference>
<dbReference type="Gene3D" id="2.70.98.70">
    <property type="match status" value="1"/>
</dbReference>
<evidence type="ECO:0000259" key="5">
    <source>
        <dbReference type="Pfam" id="PF07940"/>
    </source>
</evidence>
<dbReference type="InterPro" id="IPR031680">
    <property type="entry name" value="Hepar_II_III_N"/>
</dbReference>
<dbReference type="AlphaFoldDB" id="A0A1R4HE80"/>
<accession>A0A1R4HE80</accession>
<dbReference type="InterPro" id="IPR012480">
    <property type="entry name" value="Hepar_II_III_C"/>
</dbReference>
<dbReference type="Pfam" id="PF07940">
    <property type="entry name" value="Hepar_II_III_C"/>
    <property type="match status" value="1"/>
</dbReference>
<dbReference type="RefSeq" id="WP_087144365.1">
    <property type="nucleotide sequence ID" value="NZ_FUKI01000132.1"/>
</dbReference>
<keyword evidence="2" id="KW-0732">Signal</keyword>
<dbReference type="PANTHER" id="PTHR39210">
    <property type="entry name" value="HEPARIN-SULFATE LYASE"/>
    <property type="match status" value="1"/>
</dbReference>
<evidence type="ECO:0000313" key="7">
    <source>
        <dbReference type="EMBL" id="SJM94558.1"/>
    </source>
</evidence>
<proteinExistence type="predicted"/>
<keyword evidence="3" id="KW-0574">Periplasm</keyword>
<dbReference type="OrthoDB" id="9763014at2"/>
<reference evidence="8" key="1">
    <citation type="submission" date="2017-02" db="EMBL/GenBank/DDBJ databases">
        <authorList>
            <person name="Daims H."/>
        </authorList>
    </citation>
    <scope>NUCLEOTIDE SEQUENCE [LARGE SCALE GENOMIC DNA]</scope>
</reference>
<sequence>MNLLPHKLRWMINRLRCMSVVEVFHRIRQLGITKAFKYGLLNTLMPKFNAPVNHEAMVTFDCTNTEGAAYLQEADAILAGRVILFAAKPFNVGSLPDWNRDPLTGIVAPLSFGPDIAISNRALVGDIKHVWELNRHLHWVRLAQAYLISADSRYLYGLAAQINAWLEQCPRLTGVNWSSALELSIRLINWSLIWHMLGGWEGALFQHPSGERLRTRWLASIFAHCQFINWHFSRYSSANNHLIGELAGLYVAAKTWPYWSQSKQWALTSMAGLEREVLRQYSAEGVNKEQAFAYHIFTLEFLLSAGIVAQRNSDKFSDDFWRVVSKALGFLRSIRDVAGHIPQIGDADDGMVLRLEPHAANNRVAMILALGDAVFNNHTQVSTDTVKWLLGNGQYNQIAPIAPTATDWQFPDAGYFVLGTDFGLPTEIKGLVDCGAVGYLAIAAHGHADALAVTLTVAGEACLVDSGTFSYGQTLKWRDYFRGTSAHNTVRVDGVDQSVSGGRFMWTRKAKATVDHLPASAAQFDFLGHHDGYRRLADPVQHQRSVRFDADQRCLIIHDVVSGKVSHKVEQFWHFGATLTLALSGNHLYIKGQRFSAHMAFLGTDLQIQQFYGDEALPLGWMSNAYEVKQAISVIRVCVESDVAVIETHLTIDGFNDLF</sequence>
<dbReference type="GO" id="GO:0042597">
    <property type="term" value="C:periplasmic space"/>
    <property type="evidence" value="ECO:0007669"/>
    <property type="project" value="UniProtKB-SubCell"/>
</dbReference>
<evidence type="ECO:0000259" key="6">
    <source>
        <dbReference type="Pfam" id="PF16889"/>
    </source>
</evidence>
<name>A0A1R4HE80_9GAMM</name>
<dbReference type="EMBL" id="FUKI01000132">
    <property type="protein sequence ID" value="SJM94558.1"/>
    <property type="molecule type" value="Genomic_DNA"/>
</dbReference>
<evidence type="ECO:0000256" key="3">
    <source>
        <dbReference type="ARBA" id="ARBA00022764"/>
    </source>
</evidence>
<feature type="domain" description="Heparin-sulfate lyase N-terminal" evidence="6">
    <location>
        <begin position="97"/>
        <end position="348"/>
    </location>
</feature>
<dbReference type="PANTHER" id="PTHR39210:SF1">
    <property type="entry name" value="HEPARIN-SULFATE LYASE"/>
    <property type="match status" value="1"/>
</dbReference>
<dbReference type="Gene3D" id="1.50.10.100">
    <property type="entry name" value="Chondroitin AC/alginate lyase"/>
    <property type="match status" value="1"/>
</dbReference>
<evidence type="ECO:0000256" key="1">
    <source>
        <dbReference type="ARBA" id="ARBA00004418"/>
    </source>
</evidence>
<feature type="domain" description="Heparinase II/III-like C-terminal" evidence="5">
    <location>
        <begin position="403"/>
        <end position="639"/>
    </location>
</feature>
<evidence type="ECO:0000256" key="4">
    <source>
        <dbReference type="ARBA" id="ARBA00023239"/>
    </source>
</evidence>
<evidence type="ECO:0000256" key="2">
    <source>
        <dbReference type="ARBA" id="ARBA00022729"/>
    </source>
</evidence>
<dbReference type="Pfam" id="PF16889">
    <property type="entry name" value="Hepar_II_III_N"/>
    <property type="match status" value="1"/>
</dbReference>
<dbReference type="InterPro" id="IPR008929">
    <property type="entry name" value="Chondroitin_lyas"/>
</dbReference>
<comment type="subcellular location">
    <subcellularLocation>
        <location evidence="1">Periplasm</location>
    </subcellularLocation>
</comment>
<protein>
    <submittedName>
        <fullName evidence="7">Uncharacterized protein</fullName>
    </submittedName>
</protein>
<keyword evidence="4" id="KW-0456">Lyase</keyword>
<dbReference type="GO" id="GO:0016829">
    <property type="term" value="F:lyase activity"/>
    <property type="evidence" value="ECO:0007669"/>
    <property type="project" value="UniProtKB-KW"/>
</dbReference>
<evidence type="ECO:0000313" key="8">
    <source>
        <dbReference type="Proteomes" id="UP000195667"/>
    </source>
</evidence>
<keyword evidence="8" id="KW-1185">Reference proteome</keyword>
<dbReference type="Proteomes" id="UP000195667">
    <property type="component" value="Unassembled WGS sequence"/>
</dbReference>